<dbReference type="PANTHER" id="PTHR44196">
    <property type="entry name" value="DEHYDROGENASE/REDUCTASE SDR FAMILY MEMBER 7B"/>
    <property type="match status" value="1"/>
</dbReference>
<dbReference type="Pfam" id="PF00106">
    <property type="entry name" value="adh_short"/>
    <property type="match status" value="1"/>
</dbReference>
<keyword evidence="2 3" id="KW-0560">Oxidoreductase</keyword>
<dbReference type="InterPro" id="IPR002347">
    <property type="entry name" value="SDR_fam"/>
</dbReference>
<dbReference type="PROSITE" id="PS00061">
    <property type="entry name" value="ADH_SHORT"/>
    <property type="match status" value="1"/>
</dbReference>
<dbReference type="EC" id="1.1.1.276" evidence="3"/>
<name>A0A380A8Z5_9GAMM</name>
<evidence type="ECO:0000313" key="3">
    <source>
        <dbReference type="EMBL" id="SUI76314.1"/>
    </source>
</evidence>
<dbReference type="GO" id="GO:0016020">
    <property type="term" value="C:membrane"/>
    <property type="evidence" value="ECO:0007669"/>
    <property type="project" value="TreeGrafter"/>
</dbReference>
<dbReference type="Gene3D" id="3.40.50.720">
    <property type="entry name" value="NAD(P)-binding Rossmann-like Domain"/>
    <property type="match status" value="1"/>
</dbReference>
<dbReference type="InterPro" id="IPR036291">
    <property type="entry name" value="NAD(P)-bd_dom_sf"/>
</dbReference>
<gene>
    <name evidence="3" type="primary">sdh</name>
    <name evidence="3" type="ORF">NCTC10736_01894</name>
</gene>
<dbReference type="AlphaFoldDB" id="A0A380A8Z5"/>
<comment type="similarity">
    <text evidence="1">Belongs to the short-chain dehydrogenases/reductases (SDR) family.</text>
</comment>
<dbReference type="PRINTS" id="PR00081">
    <property type="entry name" value="GDHRDH"/>
</dbReference>
<accession>A0A380A8Z5</accession>
<reference evidence="3 4" key="1">
    <citation type="submission" date="2018-06" db="EMBL/GenBank/DDBJ databases">
        <authorList>
            <consortium name="Pathogen Informatics"/>
            <person name="Doyle S."/>
        </authorList>
    </citation>
    <scope>NUCLEOTIDE SEQUENCE [LARGE SCALE GENOMIC DNA]</scope>
    <source>
        <strain evidence="3 4">NCTC10736</strain>
    </source>
</reference>
<dbReference type="PANTHER" id="PTHR44196:SF1">
    <property type="entry name" value="DEHYDROGENASE_REDUCTASE SDR FAMILY MEMBER 7B"/>
    <property type="match status" value="1"/>
</dbReference>
<dbReference type="InterPro" id="IPR020904">
    <property type="entry name" value="Sc_DH/Rdtase_CS"/>
</dbReference>
<dbReference type="EMBL" id="UGYV01000001">
    <property type="protein sequence ID" value="SUI76314.1"/>
    <property type="molecule type" value="Genomic_DNA"/>
</dbReference>
<evidence type="ECO:0000256" key="2">
    <source>
        <dbReference type="ARBA" id="ARBA00023002"/>
    </source>
</evidence>
<dbReference type="Proteomes" id="UP000255061">
    <property type="component" value="Unassembled WGS sequence"/>
</dbReference>
<evidence type="ECO:0000313" key="4">
    <source>
        <dbReference type="Proteomes" id="UP000255061"/>
    </source>
</evidence>
<sequence length="266" mass="29027">MINAINPMALKTVLITGASSGIGLQLAKDYLALGWHVIACGRSLQKLEALALKELGIVTQLNFDITQRSQVQQAGQDLAESLTQTDRQLDLVILNAGSCEYIDDAKAFDDALFERVVHTNLIAMGYCLGAFLPLMPRGSRIGLMSSSAIYLPFPRAEAYGASKAGVQYLASSLALDLVNSDIGVSLICPGFVATPLTAKNDFSMPMQVSVQAASKAIRNGLEHNKREIHFPRRFTYLLKLMSFLPAFVWQKMIANDTQSKSLKDKN</sequence>
<dbReference type="GO" id="GO:0031132">
    <property type="term" value="F:serine 3-dehydrogenase activity"/>
    <property type="evidence" value="ECO:0007669"/>
    <property type="project" value="UniProtKB-EC"/>
</dbReference>
<proteinExistence type="inferred from homology"/>
<protein>
    <submittedName>
        <fullName evidence="3">Serine 3-dehydrogenase</fullName>
        <ecNumber evidence="3">1.1.1.276</ecNumber>
    </submittedName>
</protein>
<evidence type="ECO:0000256" key="1">
    <source>
        <dbReference type="ARBA" id="ARBA00006484"/>
    </source>
</evidence>
<dbReference type="SUPFAM" id="SSF51735">
    <property type="entry name" value="NAD(P)-binding Rossmann-fold domains"/>
    <property type="match status" value="1"/>
</dbReference>
<organism evidence="3 4">
    <name type="scientific">Shewanella morhuae</name>
    <dbReference type="NCBI Taxonomy" id="365591"/>
    <lineage>
        <taxon>Bacteria</taxon>
        <taxon>Pseudomonadati</taxon>
        <taxon>Pseudomonadota</taxon>
        <taxon>Gammaproteobacteria</taxon>
        <taxon>Alteromonadales</taxon>
        <taxon>Shewanellaceae</taxon>
        <taxon>Shewanella</taxon>
    </lineage>
</organism>